<gene>
    <name evidence="3" type="ORF">ACFQS8_10735</name>
</gene>
<evidence type="ECO:0000256" key="1">
    <source>
        <dbReference type="SAM" id="Phobius"/>
    </source>
</evidence>
<proteinExistence type="predicted"/>
<dbReference type="RefSeq" id="WP_382167333.1">
    <property type="nucleotide sequence ID" value="NZ_JBHTBR010000005.1"/>
</dbReference>
<organism evidence="3 4">
    <name type="scientific">Hirschia litorea</name>
    <dbReference type="NCBI Taxonomy" id="1199156"/>
    <lineage>
        <taxon>Bacteria</taxon>
        <taxon>Pseudomonadati</taxon>
        <taxon>Pseudomonadota</taxon>
        <taxon>Alphaproteobacteria</taxon>
        <taxon>Hyphomonadales</taxon>
        <taxon>Hyphomonadaceae</taxon>
        <taxon>Hirschia</taxon>
    </lineage>
</organism>
<feature type="domain" description="Putative Flp pilus-assembly TadG-like N-terminal" evidence="2">
    <location>
        <begin position="24"/>
        <end position="70"/>
    </location>
</feature>
<keyword evidence="1" id="KW-0472">Membrane</keyword>
<name>A0ABW2IMD6_9PROT</name>
<accession>A0ABW2IMD6</accession>
<keyword evidence="1" id="KW-1133">Transmembrane helix</keyword>
<comment type="caution">
    <text evidence="3">The sequence shown here is derived from an EMBL/GenBank/DDBJ whole genome shotgun (WGS) entry which is preliminary data.</text>
</comment>
<evidence type="ECO:0000259" key="2">
    <source>
        <dbReference type="Pfam" id="PF13400"/>
    </source>
</evidence>
<dbReference type="Proteomes" id="UP001596492">
    <property type="component" value="Unassembled WGS sequence"/>
</dbReference>
<protein>
    <submittedName>
        <fullName evidence="3">Pilus assembly protein TadG-related protein</fullName>
    </submittedName>
</protein>
<keyword evidence="1" id="KW-0812">Transmembrane</keyword>
<dbReference type="EMBL" id="JBHTBR010000005">
    <property type="protein sequence ID" value="MFC7292092.1"/>
    <property type="molecule type" value="Genomic_DNA"/>
</dbReference>
<reference evidence="4" key="1">
    <citation type="journal article" date="2019" name="Int. J. Syst. Evol. Microbiol.">
        <title>The Global Catalogue of Microorganisms (GCM) 10K type strain sequencing project: providing services to taxonomists for standard genome sequencing and annotation.</title>
        <authorList>
            <consortium name="The Broad Institute Genomics Platform"/>
            <consortium name="The Broad Institute Genome Sequencing Center for Infectious Disease"/>
            <person name="Wu L."/>
            <person name="Ma J."/>
        </authorList>
    </citation>
    <scope>NUCLEOTIDE SEQUENCE [LARGE SCALE GENOMIC DNA]</scope>
    <source>
        <strain evidence="4">CCUG 51308</strain>
    </source>
</reference>
<evidence type="ECO:0000313" key="4">
    <source>
        <dbReference type="Proteomes" id="UP001596492"/>
    </source>
</evidence>
<feature type="transmembrane region" description="Helical" evidence="1">
    <location>
        <begin position="21"/>
        <end position="42"/>
    </location>
</feature>
<keyword evidence="4" id="KW-1185">Reference proteome</keyword>
<evidence type="ECO:0000313" key="3">
    <source>
        <dbReference type="EMBL" id="MFC7292092.1"/>
    </source>
</evidence>
<dbReference type="Pfam" id="PF13400">
    <property type="entry name" value="Tad"/>
    <property type="match status" value="1"/>
</dbReference>
<dbReference type="InterPro" id="IPR028087">
    <property type="entry name" value="Tad_N"/>
</dbReference>
<sequence>MNRFFDTIKSMQTAFLRYGKANGGNVAVTSSLIFGALIALIATTVDISGKTSSHRELQAVADAAALAAAREMAVSAADQVRVQSVASSYIDANWTGSTATTKASLNTKESTITVNVSATSSTISLLKRDPTKETISAMAVAEVSGGGNVCLIGLSNQDQGTLDLKGKSRITATNCQVYSNSNDKYSMIVQDYAQVKMDFVCINGGLKGDPLTLGGDVITSCPRITDPLRDRPPPPFGIADCVGGLSKGYNVNPGKDITLKPGVYCGGLIINGANVEFEPGEYVILNGPLVVNSTGSVEGDGVGFYLSGALSTINFSKESQISLRAPRDGPMAGILFYDGGIGGLTDGLDESLGLGKLGSLLSDVQNKTVGTVLGKSHRITSDNAGVLVGTIYMPYSNLIIDGDAPIADESEYTVIIANAFELMNGSNLVIHTDYHLTDVPVPDGVGPRDVKIRLKS</sequence>